<dbReference type="AlphaFoldDB" id="A0A2M8RVP4"/>
<protein>
    <submittedName>
        <fullName evidence="1">DUF721 domain-containing protein</fullName>
    </submittedName>
</protein>
<accession>A0A2M8RVP4</accession>
<sequence length="100" mass="11507">MKRYKKAVNVQEVLQHSSLGRFMQKGLFIYNLNEQIQQVFPDDFHGLYRVIGMENGILSIEAANATVRQGLLFKQQELLARINKLYPQISALNIKVNPAF</sequence>
<evidence type="ECO:0000313" key="1">
    <source>
        <dbReference type="EMBL" id="PJG82954.1"/>
    </source>
</evidence>
<dbReference type="EMBL" id="PHGZ01000013">
    <property type="protein sequence ID" value="PJG82954.1"/>
    <property type="molecule type" value="Genomic_DNA"/>
</dbReference>
<reference evidence="1 2" key="1">
    <citation type="submission" date="2017-11" db="EMBL/GenBank/DDBJ databases">
        <title>Reclassification of Bisgaard taxon 5 as Caviibacterium pharyngocola gen. nov., sp. nov.</title>
        <authorList>
            <person name="Christensen H."/>
        </authorList>
    </citation>
    <scope>NUCLEOTIDE SEQUENCE [LARGE SCALE GENOMIC DNA]</scope>
    <source>
        <strain evidence="1 2">7_3</strain>
    </source>
</reference>
<proteinExistence type="predicted"/>
<organism evidence="1 2">
    <name type="scientific">Caviibacterium pharyngocola</name>
    <dbReference type="NCBI Taxonomy" id="28159"/>
    <lineage>
        <taxon>Bacteria</taxon>
        <taxon>Pseudomonadati</taxon>
        <taxon>Pseudomonadota</taxon>
        <taxon>Gammaproteobacteria</taxon>
        <taxon>Pasteurellales</taxon>
        <taxon>Pasteurellaceae</taxon>
        <taxon>Caviibacterium</taxon>
    </lineage>
</organism>
<evidence type="ECO:0000313" key="2">
    <source>
        <dbReference type="Proteomes" id="UP000230282"/>
    </source>
</evidence>
<keyword evidence="2" id="KW-1185">Reference proteome</keyword>
<gene>
    <name evidence="1" type="ORF">CVP04_06220</name>
</gene>
<dbReference type="InterPro" id="IPR007922">
    <property type="entry name" value="DciA-like"/>
</dbReference>
<comment type="caution">
    <text evidence="1">The sequence shown here is derived from an EMBL/GenBank/DDBJ whole genome shotgun (WGS) entry which is preliminary data.</text>
</comment>
<dbReference type="RefSeq" id="WP_100296645.1">
    <property type="nucleotide sequence ID" value="NZ_PHGZ01000013.1"/>
</dbReference>
<dbReference type="Pfam" id="PF05258">
    <property type="entry name" value="DciA"/>
    <property type="match status" value="1"/>
</dbReference>
<dbReference type="OrthoDB" id="5683143at2"/>
<dbReference type="Proteomes" id="UP000230282">
    <property type="component" value="Unassembled WGS sequence"/>
</dbReference>
<name>A0A2M8RVP4_9PAST</name>